<evidence type="ECO:0000259" key="12">
    <source>
        <dbReference type="PROSITE" id="PS50879"/>
    </source>
</evidence>
<evidence type="ECO:0000256" key="7">
    <source>
        <dbReference type="ARBA" id="ARBA00022759"/>
    </source>
</evidence>
<accession>A0ABN2K6D5</accession>
<evidence type="ECO:0000256" key="1">
    <source>
        <dbReference type="ARBA" id="ARBA00000077"/>
    </source>
</evidence>
<evidence type="ECO:0000256" key="6">
    <source>
        <dbReference type="ARBA" id="ARBA00022723"/>
    </source>
</evidence>
<evidence type="ECO:0000256" key="11">
    <source>
        <dbReference type="SAM" id="MobiDB-lite"/>
    </source>
</evidence>
<dbReference type="InterPro" id="IPR036397">
    <property type="entry name" value="RNaseH_sf"/>
</dbReference>
<protein>
    <recommendedName>
        <fullName evidence="4 10">Ribonuclease H</fullName>
        <shortName evidence="10">RNase H</shortName>
        <ecNumber evidence="4 10">3.1.26.4</ecNumber>
    </recommendedName>
</protein>
<feature type="binding site" evidence="10">
    <location>
        <position position="43"/>
    </location>
    <ligand>
        <name>Mg(2+)</name>
        <dbReference type="ChEBI" id="CHEBI:18420"/>
        <label>1</label>
    </ligand>
</feature>
<dbReference type="SUPFAM" id="SSF54427">
    <property type="entry name" value="NTF2-like"/>
    <property type="match status" value="1"/>
</dbReference>
<feature type="binding site" evidence="10">
    <location>
        <position position="67"/>
    </location>
    <ligand>
        <name>Mg(2+)</name>
        <dbReference type="ChEBI" id="CHEBI:18420"/>
        <label>1</label>
    </ligand>
</feature>
<feature type="binding site" evidence="10">
    <location>
        <position position="8"/>
    </location>
    <ligand>
        <name>Mg(2+)</name>
        <dbReference type="ChEBI" id="CHEBI:18420"/>
        <label>1</label>
    </ligand>
</feature>
<organism evidence="13 14">
    <name type="scientific">Kocuria aegyptia</name>
    <dbReference type="NCBI Taxonomy" id="330943"/>
    <lineage>
        <taxon>Bacteria</taxon>
        <taxon>Bacillati</taxon>
        <taxon>Actinomycetota</taxon>
        <taxon>Actinomycetes</taxon>
        <taxon>Micrococcales</taxon>
        <taxon>Micrococcaceae</taxon>
        <taxon>Kocuria</taxon>
    </lineage>
</organism>
<dbReference type="Gene3D" id="3.10.450.50">
    <property type="match status" value="1"/>
</dbReference>
<evidence type="ECO:0000256" key="3">
    <source>
        <dbReference type="ARBA" id="ARBA00011245"/>
    </source>
</evidence>
<name>A0ABN2K6D5_9MICC</name>
<keyword evidence="6 10" id="KW-0479">Metal-binding</keyword>
<feature type="binding site" evidence="10">
    <location>
        <position position="131"/>
    </location>
    <ligand>
        <name>Mg(2+)</name>
        <dbReference type="ChEBI" id="CHEBI:18420"/>
        <label>2</label>
    </ligand>
</feature>
<sequence length="324" mass="35302">MTITAAADGSALGNPGPAGWAWYIDDDTWRAGGWPHGTNNMGELKAVLDLLESTAHRPDEPLRVLCDSQYVINSITKWMPGWKKKGWKKRDGKPVLNVELMKALDAAMAGRNVQFEWVKGHAGHELNEAADARARAVATAFQTGCPAPEGPGFDGAARHSDGAGDRAPEPAGRPQDAAGPDAFEDRHDPDLLSELLAHEEELARGRSAGETVQALERDLLRPEVRADRGRLDQLLHEAFAEVGASGSWRSRADVLDRLPREPGVGAADVHVLEATELGPAAVHLVYRLTAADRTSLRSSLWVREDSRNELGPWQLRFHQGTYES</sequence>
<comment type="subcellular location">
    <subcellularLocation>
        <location evidence="10">Cytoplasm</location>
    </subcellularLocation>
</comment>
<dbReference type="EC" id="3.1.26.4" evidence="4 10"/>
<evidence type="ECO:0000313" key="14">
    <source>
        <dbReference type="Proteomes" id="UP001501204"/>
    </source>
</evidence>
<keyword evidence="9 10" id="KW-0460">Magnesium</keyword>
<dbReference type="InterPro" id="IPR022892">
    <property type="entry name" value="RNaseHI"/>
</dbReference>
<feature type="binding site" evidence="10">
    <location>
        <position position="8"/>
    </location>
    <ligand>
        <name>Mg(2+)</name>
        <dbReference type="ChEBI" id="CHEBI:18420"/>
        <label>2</label>
    </ligand>
</feature>
<evidence type="ECO:0000256" key="8">
    <source>
        <dbReference type="ARBA" id="ARBA00022801"/>
    </source>
</evidence>
<evidence type="ECO:0000313" key="13">
    <source>
        <dbReference type="EMBL" id="GAA1749076.1"/>
    </source>
</evidence>
<dbReference type="HAMAP" id="MF_00042">
    <property type="entry name" value="RNase_H"/>
    <property type="match status" value="1"/>
</dbReference>
<comment type="subunit">
    <text evidence="3 10">Monomer.</text>
</comment>
<dbReference type="Proteomes" id="UP001501204">
    <property type="component" value="Unassembled WGS sequence"/>
</dbReference>
<gene>
    <name evidence="10" type="primary">rnhA</name>
    <name evidence="13" type="ORF">GCM10009767_04890</name>
</gene>
<keyword evidence="14" id="KW-1185">Reference proteome</keyword>
<comment type="catalytic activity">
    <reaction evidence="1 10">
        <text>Endonucleolytic cleavage to 5'-phosphomonoester.</text>
        <dbReference type="EC" id="3.1.26.4"/>
    </reaction>
</comment>
<dbReference type="InterPro" id="IPR032710">
    <property type="entry name" value="NTF2-like_dom_sf"/>
</dbReference>
<feature type="compositionally biased region" description="Basic and acidic residues" evidence="11">
    <location>
        <begin position="156"/>
        <end position="168"/>
    </location>
</feature>
<dbReference type="RefSeq" id="WP_344119506.1">
    <property type="nucleotide sequence ID" value="NZ_BAAAOA010000007.1"/>
</dbReference>
<comment type="function">
    <text evidence="10">Endonuclease that specifically degrades the RNA of RNA-DNA hybrids.</text>
</comment>
<dbReference type="CDD" id="cd09278">
    <property type="entry name" value="RNase_HI_prokaryote_like"/>
    <property type="match status" value="1"/>
</dbReference>
<dbReference type="Gene3D" id="3.30.420.10">
    <property type="entry name" value="Ribonuclease H-like superfamily/Ribonuclease H"/>
    <property type="match status" value="1"/>
</dbReference>
<evidence type="ECO:0000256" key="10">
    <source>
        <dbReference type="HAMAP-Rule" id="MF_00042"/>
    </source>
</evidence>
<dbReference type="PROSITE" id="PS50879">
    <property type="entry name" value="RNASE_H_1"/>
    <property type="match status" value="1"/>
</dbReference>
<proteinExistence type="inferred from homology"/>
<evidence type="ECO:0000256" key="4">
    <source>
        <dbReference type="ARBA" id="ARBA00012180"/>
    </source>
</evidence>
<dbReference type="Pfam" id="PF00075">
    <property type="entry name" value="RNase_H"/>
    <property type="match status" value="1"/>
</dbReference>
<feature type="region of interest" description="Disordered" evidence="11">
    <location>
        <begin position="143"/>
        <end position="187"/>
    </location>
</feature>
<dbReference type="InterPro" id="IPR050092">
    <property type="entry name" value="RNase_H"/>
</dbReference>
<feature type="domain" description="RNase H type-1" evidence="12">
    <location>
        <begin position="1"/>
        <end position="139"/>
    </location>
</feature>
<keyword evidence="5 10" id="KW-0540">Nuclease</keyword>
<dbReference type="InterPro" id="IPR027843">
    <property type="entry name" value="DUF4440"/>
</dbReference>
<keyword evidence="7 10" id="KW-0255">Endonuclease</keyword>
<evidence type="ECO:0000256" key="9">
    <source>
        <dbReference type="ARBA" id="ARBA00022842"/>
    </source>
</evidence>
<dbReference type="InterPro" id="IPR002156">
    <property type="entry name" value="RNaseH_domain"/>
</dbReference>
<dbReference type="PANTHER" id="PTHR10642">
    <property type="entry name" value="RIBONUCLEASE H1"/>
    <property type="match status" value="1"/>
</dbReference>
<keyword evidence="10" id="KW-0963">Cytoplasm</keyword>
<evidence type="ECO:0000256" key="5">
    <source>
        <dbReference type="ARBA" id="ARBA00022722"/>
    </source>
</evidence>
<reference evidence="13 14" key="1">
    <citation type="journal article" date="2019" name="Int. J. Syst. Evol. Microbiol.">
        <title>The Global Catalogue of Microorganisms (GCM) 10K type strain sequencing project: providing services to taxonomists for standard genome sequencing and annotation.</title>
        <authorList>
            <consortium name="The Broad Institute Genomics Platform"/>
            <consortium name="The Broad Institute Genome Sequencing Center for Infectious Disease"/>
            <person name="Wu L."/>
            <person name="Ma J."/>
        </authorList>
    </citation>
    <scope>NUCLEOTIDE SEQUENCE [LARGE SCALE GENOMIC DNA]</scope>
    <source>
        <strain evidence="13 14">JCM 14735</strain>
    </source>
</reference>
<dbReference type="Pfam" id="PF14534">
    <property type="entry name" value="DUF4440"/>
    <property type="match status" value="1"/>
</dbReference>
<comment type="caution">
    <text evidence="13">The sequence shown here is derived from an EMBL/GenBank/DDBJ whole genome shotgun (WGS) entry which is preliminary data.</text>
</comment>
<dbReference type="SUPFAM" id="SSF53098">
    <property type="entry name" value="Ribonuclease H-like"/>
    <property type="match status" value="1"/>
</dbReference>
<evidence type="ECO:0000256" key="2">
    <source>
        <dbReference type="ARBA" id="ARBA00005300"/>
    </source>
</evidence>
<comment type="cofactor">
    <cofactor evidence="10">
        <name>Mg(2+)</name>
        <dbReference type="ChEBI" id="CHEBI:18420"/>
    </cofactor>
    <text evidence="10">Binds 1 Mg(2+) ion per subunit. May bind a second metal ion at a regulatory site, or after substrate binding.</text>
</comment>
<dbReference type="EMBL" id="BAAAOA010000007">
    <property type="protein sequence ID" value="GAA1749076.1"/>
    <property type="molecule type" value="Genomic_DNA"/>
</dbReference>
<comment type="similarity">
    <text evidence="2 10">Belongs to the RNase H family.</text>
</comment>
<dbReference type="PANTHER" id="PTHR10642:SF26">
    <property type="entry name" value="RIBONUCLEASE H1"/>
    <property type="match status" value="1"/>
</dbReference>
<dbReference type="InterPro" id="IPR012337">
    <property type="entry name" value="RNaseH-like_sf"/>
</dbReference>
<keyword evidence="8 10" id="KW-0378">Hydrolase</keyword>